<evidence type="ECO:0000256" key="1">
    <source>
        <dbReference type="ARBA" id="ARBA00022729"/>
    </source>
</evidence>
<dbReference type="PANTHER" id="PTHR10161:SF14">
    <property type="entry name" value="TARTRATE-RESISTANT ACID PHOSPHATASE TYPE 5"/>
    <property type="match status" value="1"/>
</dbReference>
<keyword evidence="3" id="KW-1185">Reference proteome</keyword>
<dbReference type="SUPFAM" id="SSF56300">
    <property type="entry name" value="Metallo-dependent phosphatases"/>
    <property type="match status" value="1"/>
</dbReference>
<keyword evidence="2" id="KW-0378">Hydrolase</keyword>
<evidence type="ECO:0000256" key="2">
    <source>
        <dbReference type="ARBA" id="ARBA00022801"/>
    </source>
</evidence>
<dbReference type="GO" id="GO:0016787">
    <property type="term" value="F:hydrolase activity"/>
    <property type="evidence" value="ECO:0007669"/>
    <property type="project" value="UniProtKB-KW"/>
</dbReference>
<protein>
    <submittedName>
        <fullName evidence="4">Uncharacterized protein</fullName>
    </submittedName>
</protein>
<name>A0A915KP24_ROMCU</name>
<evidence type="ECO:0000313" key="3">
    <source>
        <dbReference type="Proteomes" id="UP000887565"/>
    </source>
</evidence>
<keyword evidence="1" id="KW-0732">Signal</keyword>
<dbReference type="InterPro" id="IPR029052">
    <property type="entry name" value="Metallo-depent_PP-like"/>
</dbReference>
<accession>A0A915KP24</accession>
<dbReference type="WBParaSite" id="nRc.2.0.1.t39487-RA">
    <property type="protein sequence ID" value="nRc.2.0.1.t39487-RA"/>
    <property type="gene ID" value="nRc.2.0.1.g39487"/>
</dbReference>
<evidence type="ECO:0000313" key="4">
    <source>
        <dbReference type="WBParaSite" id="nRc.2.0.1.t39487-RA"/>
    </source>
</evidence>
<dbReference type="PANTHER" id="PTHR10161">
    <property type="entry name" value="TARTRATE-RESISTANT ACID PHOSPHATASE TYPE 5"/>
    <property type="match status" value="1"/>
</dbReference>
<dbReference type="Proteomes" id="UP000887565">
    <property type="component" value="Unplaced"/>
</dbReference>
<sequence>QKLCINEDRCILDQKTLKFSALGDWGGLPVWPYYSRAQKIVAQALGELAKSEKIDFHLSLGDHFYFVGVKDDDDSRFETTPWYMMAGNHDHLGNISAQISYTKKSGRW</sequence>
<organism evidence="3 4">
    <name type="scientific">Romanomermis culicivorax</name>
    <name type="common">Nematode worm</name>
    <dbReference type="NCBI Taxonomy" id="13658"/>
    <lineage>
        <taxon>Eukaryota</taxon>
        <taxon>Metazoa</taxon>
        <taxon>Ecdysozoa</taxon>
        <taxon>Nematoda</taxon>
        <taxon>Enoplea</taxon>
        <taxon>Dorylaimia</taxon>
        <taxon>Mermithida</taxon>
        <taxon>Mermithoidea</taxon>
        <taxon>Mermithidae</taxon>
        <taxon>Romanomermis</taxon>
    </lineage>
</organism>
<reference evidence="4" key="1">
    <citation type="submission" date="2022-11" db="UniProtKB">
        <authorList>
            <consortium name="WormBaseParasite"/>
        </authorList>
    </citation>
    <scope>IDENTIFICATION</scope>
</reference>
<proteinExistence type="predicted"/>
<dbReference type="InterPro" id="IPR051558">
    <property type="entry name" value="Metallophosphoesterase_PAP"/>
</dbReference>
<dbReference type="AlphaFoldDB" id="A0A915KP24"/>
<dbReference type="Gene3D" id="3.60.21.10">
    <property type="match status" value="1"/>
</dbReference>